<keyword evidence="3" id="KW-1185">Reference proteome</keyword>
<evidence type="ECO:0000256" key="1">
    <source>
        <dbReference type="SAM" id="SignalP"/>
    </source>
</evidence>
<evidence type="ECO:0008006" key="4">
    <source>
        <dbReference type="Google" id="ProtNLM"/>
    </source>
</evidence>
<keyword evidence="1" id="KW-0732">Signal</keyword>
<dbReference type="Proteomes" id="UP000199577">
    <property type="component" value="Unassembled WGS sequence"/>
</dbReference>
<dbReference type="Pfam" id="PF14092">
    <property type="entry name" value="DUF4270"/>
    <property type="match status" value="1"/>
</dbReference>
<dbReference type="InterPro" id="IPR025366">
    <property type="entry name" value="DUF4270"/>
</dbReference>
<proteinExistence type="predicted"/>
<accession>A0A1I1E403</accession>
<sequence length="492" mass="53573">MKRYPKDLLTLLISLFVLGACQNPSGIGLEVNPADKIEGILTDTLTVHAVTLRDDSARSSSFAETVFGWINDPVIGTTKADIALAIGRPSTVPRIRSDATIDSVILVLPYGTEYFGDTLSPTFALQVRQLDEAYTDGNFATKEWAVKDEIIGSKTVGRFAYKLTDSVSIMRHIDGKDSLVKAVPQLRLSLSPAFFKELLSESVDSALLSTEAGFNDHVKGLYLSVDESAMTGVGGLVTLRGAQDVAGIELTYRQPNGEEGEDADIDTVRTFLPTTVADGYSGTIFRRITSSIARTYTANVLEQLGNPAGNYAQVYAQAPGGLRTRLRIPYIDSLKGRNIAVNKAELVLYVDDEASAGVFDHQAPRLTLYREDIAGQRQPIPDGDSRTSGGGFGGDGRSLWYRYGNWRAFGGNLQGLNDGRRRYIFHLTSYIQDLLLGKINSAEFFIAPAAVSDSQVPYYPVLNVGSRAVINNPGGTGELRMKLNIYYTQQPN</sequence>
<dbReference type="STRING" id="623281.SAMN05421747_101276"/>
<protein>
    <recommendedName>
        <fullName evidence="4">DUF4270 domain-containing protein</fullName>
    </recommendedName>
</protein>
<dbReference type="PROSITE" id="PS51257">
    <property type="entry name" value="PROKAR_LIPOPROTEIN"/>
    <property type="match status" value="1"/>
</dbReference>
<dbReference type="EMBL" id="FOLL01000001">
    <property type="protein sequence ID" value="SFB81382.1"/>
    <property type="molecule type" value="Genomic_DNA"/>
</dbReference>
<feature type="chain" id="PRO_5011583255" description="DUF4270 domain-containing protein" evidence="1">
    <location>
        <begin position="20"/>
        <end position="492"/>
    </location>
</feature>
<reference evidence="2 3" key="1">
    <citation type="submission" date="2016-10" db="EMBL/GenBank/DDBJ databases">
        <authorList>
            <person name="de Groot N.N."/>
        </authorList>
    </citation>
    <scope>NUCLEOTIDE SEQUENCE [LARGE SCALE GENOMIC DNA]</scope>
    <source>
        <strain evidence="2 3">DSM 22900</strain>
    </source>
</reference>
<organism evidence="2 3">
    <name type="scientific">Parapedobacter composti</name>
    <dbReference type="NCBI Taxonomy" id="623281"/>
    <lineage>
        <taxon>Bacteria</taxon>
        <taxon>Pseudomonadati</taxon>
        <taxon>Bacteroidota</taxon>
        <taxon>Sphingobacteriia</taxon>
        <taxon>Sphingobacteriales</taxon>
        <taxon>Sphingobacteriaceae</taxon>
        <taxon>Parapedobacter</taxon>
    </lineage>
</organism>
<feature type="signal peptide" evidence="1">
    <location>
        <begin position="1"/>
        <end position="19"/>
    </location>
</feature>
<dbReference type="AlphaFoldDB" id="A0A1I1E403"/>
<gene>
    <name evidence="2" type="ORF">SAMN05421747_101276</name>
</gene>
<evidence type="ECO:0000313" key="2">
    <source>
        <dbReference type="EMBL" id="SFB81382.1"/>
    </source>
</evidence>
<evidence type="ECO:0000313" key="3">
    <source>
        <dbReference type="Proteomes" id="UP000199577"/>
    </source>
</evidence>
<dbReference type="RefSeq" id="WP_170845595.1">
    <property type="nucleotide sequence ID" value="NZ_FOLL01000001.1"/>
</dbReference>
<name>A0A1I1E403_9SPHI</name>